<keyword evidence="1" id="KW-0812">Transmembrane</keyword>
<reference evidence="2" key="1">
    <citation type="submission" date="2023-05" db="EMBL/GenBank/DDBJ databases">
        <authorList>
            <person name="Stuckert A."/>
        </authorList>
    </citation>
    <scope>NUCLEOTIDE SEQUENCE</scope>
</reference>
<evidence type="ECO:0000313" key="2">
    <source>
        <dbReference type="EMBL" id="CAI9612741.1"/>
    </source>
</evidence>
<feature type="non-terminal residue" evidence="2">
    <location>
        <position position="1"/>
    </location>
</feature>
<keyword evidence="3" id="KW-1185">Reference proteome</keyword>
<evidence type="ECO:0000256" key="1">
    <source>
        <dbReference type="SAM" id="Phobius"/>
    </source>
</evidence>
<protein>
    <submittedName>
        <fullName evidence="2">Uncharacterized protein</fullName>
    </submittedName>
</protein>
<dbReference type="Proteomes" id="UP001162483">
    <property type="component" value="Unassembled WGS sequence"/>
</dbReference>
<proteinExistence type="predicted"/>
<dbReference type="EMBL" id="CATNWA010019353">
    <property type="protein sequence ID" value="CAI9612741.1"/>
    <property type="molecule type" value="Genomic_DNA"/>
</dbReference>
<gene>
    <name evidence="2" type="ORF">SPARVUS_LOCUS14756349</name>
</gene>
<keyword evidence="1" id="KW-0472">Membrane</keyword>
<sequence length="77" mass="8801">LHLAQVRQVPFSWQLLNPDTYIQLPDREASLTIDSADSWRLLCASACTDPALSFYVAYHFMAELLFIPLASILLQYQ</sequence>
<feature type="transmembrane region" description="Helical" evidence="1">
    <location>
        <begin position="55"/>
        <end position="74"/>
    </location>
</feature>
<name>A0ABN9GVZ6_9NEOB</name>
<comment type="caution">
    <text evidence="2">The sequence shown here is derived from an EMBL/GenBank/DDBJ whole genome shotgun (WGS) entry which is preliminary data.</text>
</comment>
<accession>A0ABN9GVZ6</accession>
<organism evidence="2 3">
    <name type="scientific">Staurois parvus</name>
    <dbReference type="NCBI Taxonomy" id="386267"/>
    <lineage>
        <taxon>Eukaryota</taxon>
        <taxon>Metazoa</taxon>
        <taxon>Chordata</taxon>
        <taxon>Craniata</taxon>
        <taxon>Vertebrata</taxon>
        <taxon>Euteleostomi</taxon>
        <taxon>Amphibia</taxon>
        <taxon>Batrachia</taxon>
        <taxon>Anura</taxon>
        <taxon>Neobatrachia</taxon>
        <taxon>Ranoidea</taxon>
        <taxon>Ranidae</taxon>
        <taxon>Staurois</taxon>
    </lineage>
</organism>
<keyword evidence="1" id="KW-1133">Transmembrane helix</keyword>
<evidence type="ECO:0000313" key="3">
    <source>
        <dbReference type="Proteomes" id="UP001162483"/>
    </source>
</evidence>